<dbReference type="AlphaFoldDB" id="A0A086T3Z7"/>
<sequence>MDGFGGSHTPPPAYQEVQWLADTLVALMGLGWLINYAAMTWHSRTGETYSMAIIPLCNNIGWELVYTIVYPSSNMVELAVIAAGVTLNTVIMAAATRAAKTEWSHSPLVATYSAFIFVGGTLICFTGHMALAAEIGPALAYSWGAVICQLVLSIGGLCQLLQRNSTRGTSWTLCIPSIISWKKTPQCHRSNKS</sequence>
<feature type="transmembrane region" description="Helical" evidence="7">
    <location>
        <begin position="75"/>
        <end position="96"/>
    </location>
</feature>
<dbReference type="STRING" id="857340.A0A086T3Z7"/>
<feature type="transmembrane region" description="Helical" evidence="7">
    <location>
        <begin position="138"/>
        <end position="161"/>
    </location>
</feature>
<dbReference type="HOGENOM" id="CLU_087059_3_0_1"/>
<comment type="similarity">
    <text evidence="3">Belongs to the paxB family.</text>
</comment>
<dbReference type="GO" id="GO:0016829">
    <property type="term" value="F:lyase activity"/>
    <property type="evidence" value="ECO:0007669"/>
    <property type="project" value="InterPro"/>
</dbReference>
<proteinExistence type="inferred from homology"/>
<dbReference type="PANTHER" id="PTHR42038:SF2">
    <property type="entry name" value="TERPENE CYCLASE AUSL"/>
    <property type="match status" value="1"/>
</dbReference>
<evidence type="ECO:0000256" key="4">
    <source>
        <dbReference type="ARBA" id="ARBA00022692"/>
    </source>
</evidence>
<evidence type="ECO:0000256" key="3">
    <source>
        <dbReference type="ARBA" id="ARBA00006757"/>
    </source>
</evidence>
<evidence type="ECO:0000256" key="6">
    <source>
        <dbReference type="ARBA" id="ARBA00023136"/>
    </source>
</evidence>
<dbReference type="PANTHER" id="PTHR42038">
    <property type="match status" value="1"/>
</dbReference>
<evidence type="ECO:0000256" key="1">
    <source>
        <dbReference type="ARBA" id="ARBA00004141"/>
    </source>
</evidence>
<dbReference type="OrthoDB" id="5294024at2759"/>
<gene>
    <name evidence="8" type="ORF">ACRE_051600</name>
</gene>
<dbReference type="Proteomes" id="UP000029964">
    <property type="component" value="Unassembled WGS sequence"/>
</dbReference>
<evidence type="ECO:0000256" key="2">
    <source>
        <dbReference type="ARBA" id="ARBA00005179"/>
    </source>
</evidence>
<feature type="transmembrane region" description="Helical" evidence="7">
    <location>
        <begin position="108"/>
        <end position="132"/>
    </location>
</feature>
<comment type="subcellular location">
    <subcellularLocation>
        <location evidence="1">Membrane</location>
        <topology evidence="1">Multi-pass membrane protein</topology>
    </subcellularLocation>
</comment>
<keyword evidence="4 7" id="KW-0812">Transmembrane</keyword>
<keyword evidence="6 7" id="KW-0472">Membrane</keyword>
<dbReference type="EMBL" id="JPKY01000055">
    <property type="protein sequence ID" value="KFH44079.1"/>
    <property type="molecule type" value="Genomic_DNA"/>
</dbReference>
<protein>
    <submittedName>
        <fullName evidence="8">Uncharacterized protein</fullName>
    </submittedName>
</protein>
<organism evidence="8 9">
    <name type="scientific">Hapsidospora chrysogenum (strain ATCC 11550 / CBS 779.69 / DSM 880 / IAM 14645 / JCM 23072 / IMI 49137)</name>
    <name type="common">Acremonium chrysogenum</name>
    <dbReference type="NCBI Taxonomy" id="857340"/>
    <lineage>
        <taxon>Eukaryota</taxon>
        <taxon>Fungi</taxon>
        <taxon>Dikarya</taxon>
        <taxon>Ascomycota</taxon>
        <taxon>Pezizomycotina</taxon>
        <taxon>Sordariomycetes</taxon>
        <taxon>Hypocreomycetidae</taxon>
        <taxon>Hypocreales</taxon>
        <taxon>Bionectriaceae</taxon>
        <taxon>Hapsidospora</taxon>
    </lineage>
</organism>
<dbReference type="GO" id="GO:0016020">
    <property type="term" value="C:membrane"/>
    <property type="evidence" value="ECO:0007669"/>
    <property type="project" value="UniProtKB-SubCell"/>
</dbReference>
<name>A0A086T3Z7_HAPC1</name>
<evidence type="ECO:0000313" key="8">
    <source>
        <dbReference type="EMBL" id="KFH44079.1"/>
    </source>
</evidence>
<feature type="transmembrane region" description="Helical" evidence="7">
    <location>
        <begin position="17"/>
        <end position="37"/>
    </location>
</feature>
<keyword evidence="5 7" id="KW-1133">Transmembrane helix</keyword>
<dbReference type="Pfam" id="PF25129">
    <property type="entry name" value="Pyr4-TMTC"/>
    <property type="match status" value="1"/>
</dbReference>
<comment type="pathway">
    <text evidence="2">Secondary metabolite biosynthesis.</text>
</comment>
<feature type="transmembrane region" description="Helical" evidence="7">
    <location>
        <begin position="49"/>
        <end position="69"/>
    </location>
</feature>
<accession>A0A086T3Z7</accession>
<comment type="caution">
    <text evidence="8">The sequence shown here is derived from an EMBL/GenBank/DDBJ whole genome shotgun (WGS) entry which is preliminary data.</text>
</comment>
<reference evidence="9" key="1">
    <citation type="journal article" date="2014" name="Genome Announc.">
        <title>Genome sequence and annotation of Acremonium chrysogenum, producer of the beta-lactam antibiotic cephalosporin C.</title>
        <authorList>
            <person name="Terfehr D."/>
            <person name="Dahlmann T.A."/>
            <person name="Specht T."/>
            <person name="Zadra I."/>
            <person name="Kuernsteiner H."/>
            <person name="Kueck U."/>
        </authorList>
    </citation>
    <scope>NUCLEOTIDE SEQUENCE [LARGE SCALE GENOMIC DNA]</scope>
    <source>
        <strain evidence="9">ATCC 11550 / CBS 779.69 / DSM 880 / IAM 14645 / JCM 23072 / IMI 49137</strain>
    </source>
</reference>
<evidence type="ECO:0000313" key="9">
    <source>
        <dbReference type="Proteomes" id="UP000029964"/>
    </source>
</evidence>
<evidence type="ECO:0000256" key="5">
    <source>
        <dbReference type="ARBA" id="ARBA00022989"/>
    </source>
</evidence>
<keyword evidence="9" id="KW-1185">Reference proteome</keyword>
<evidence type="ECO:0000256" key="7">
    <source>
        <dbReference type="SAM" id="Phobius"/>
    </source>
</evidence>
<dbReference type="InterPro" id="IPR039020">
    <property type="entry name" value="PaxB-like"/>
</dbReference>